<reference evidence="10" key="1">
    <citation type="journal article" date="2019" name="Int. J. Syst. Evol. Microbiol.">
        <title>The Global Catalogue of Microorganisms (GCM) 10K type strain sequencing project: providing services to taxonomists for standard genome sequencing and annotation.</title>
        <authorList>
            <consortium name="The Broad Institute Genomics Platform"/>
            <consortium name="The Broad Institute Genome Sequencing Center for Infectious Disease"/>
            <person name="Wu L."/>
            <person name="Ma J."/>
        </authorList>
    </citation>
    <scope>NUCLEOTIDE SEQUENCE [LARGE SCALE GENOMIC DNA]</scope>
    <source>
        <strain evidence="10">CGMCC 4.7317</strain>
    </source>
</reference>
<evidence type="ECO:0000259" key="8">
    <source>
        <dbReference type="Pfam" id="PF00361"/>
    </source>
</evidence>
<keyword evidence="10" id="KW-1185">Reference proteome</keyword>
<proteinExistence type="inferred from homology"/>
<evidence type="ECO:0000313" key="10">
    <source>
        <dbReference type="Proteomes" id="UP001596138"/>
    </source>
</evidence>
<evidence type="ECO:0000256" key="7">
    <source>
        <dbReference type="SAM" id="Phobius"/>
    </source>
</evidence>
<dbReference type="PANTHER" id="PTHR43507">
    <property type="entry name" value="NADH-UBIQUINONE OXIDOREDUCTASE CHAIN 4"/>
    <property type="match status" value="1"/>
</dbReference>
<organism evidence="9 10">
    <name type="scientific">Longivirga aurantiaca</name>
    <dbReference type="NCBI Taxonomy" id="1837743"/>
    <lineage>
        <taxon>Bacteria</taxon>
        <taxon>Bacillati</taxon>
        <taxon>Actinomycetota</taxon>
        <taxon>Actinomycetes</taxon>
        <taxon>Sporichthyales</taxon>
        <taxon>Sporichthyaceae</taxon>
        <taxon>Longivirga</taxon>
    </lineage>
</organism>
<feature type="transmembrane region" description="Helical" evidence="7">
    <location>
        <begin position="457"/>
        <end position="476"/>
    </location>
</feature>
<keyword evidence="5 7" id="KW-0472">Membrane</keyword>
<feature type="transmembrane region" description="Helical" evidence="7">
    <location>
        <begin position="282"/>
        <end position="303"/>
    </location>
</feature>
<feature type="transmembrane region" description="Helical" evidence="7">
    <location>
        <begin position="6"/>
        <end position="23"/>
    </location>
</feature>
<evidence type="ECO:0000256" key="5">
    <source>
        <dbReference type="ARBA" id="ARBA00023136"/>
    </source>
</evidence>
<evidence type="ECO:0000256" key="4">
    <source>
        <dbReference type="ARBA" id="ARBA00022989"/>
    </source>
</evidence>
<dbReference type="NCBIfam" id="NF004500">
    <property type="entry name" value="PRK05846.1-4"/>
    <property type="match status" value="1"/>
</dbReference>
<keyword evidence="9" id="KW-0560">Oxidoreductase</keyword>
<comment type="caution">
    <text evidence="9">The sequence shown here is derived from an EMBL/GenBank/DDBJ whole genome shotgun (WGS) entry which is preliminary data.</text>
</comment>
<feature type="transmembrane region" description="Helical" evidence="7">
    <location>
        <begin position="114"/>
        <end position="132"/>
    </location>
</feature>
<feature type="transmembrane region" description="Helical" evidence="7">
    <location>
        <begin position="310"/>
        <end position="329"/>
    </location>
</feature>
<gene>
    <name evidence="9" type="ORF">ACFQGU_04595</name>
</gene>
<dbReference type="InterPro" id="IPR010227">
    <property type="entry name" value="NADH_Q_OxRdtase_chainM/4"/>
</dbReference>
<dbReference type="EC" id="1.6.5.9" evidence="9"/>
<comment type="subcellular location">
    <subcellularLocation>
        <location evidence="1">Endomembrane system</location>
        <topology evidence="1">Multi-pass membrane protein</topology>
    </subcellularLocation>
    <subcellularLocation>
        <location evidence="6">Membrane</location>
        <topology evidence="6">Multi-pass membrane protein</topology>
    </subcellularLocation>
</comment>
<evidence type="ECO:0000256" key="6">
    <source>
        <dbReference type="RuleBase" id="RU000320"/>
    </source>
</evidence>
<dbReference type="PRINTS" id="PR01437">
    <property type="entry name" value="NUOXDRDTASE4"/>
</dbReference>
<feature type="transmembrane region" description="Helical" evidence="7">
    <location>
        <begin position="35"/>
        <end position="53"/>
    </location>
</feature>
<evidence type="ECO:0000256" key="1">
    <source>
        <dbReference type="ARBA" id="ARBA00004127"/>
    </source>
</evidence>
<dbReference type="GO" id="GO:0050136">
    <property type="term" value="F:NADH dehydrogenase (quinone) (non-electrogenic) activity"/>
    <property type="evidence" value="ECO:0007669"/>
    <property type="project" value="UniProtKB-EC"/>
</dbReference>
<evidence type="ECO:0000256" key="2">
    <source>
        <dbReference type="ARBA" id="ARBA00009025"/>
    </source>
</evidence>
<dbReference type="EMBL" id="JBHSTI010000008">
    <property type="protein sequence ID" value="MFC6237144.1"/>
    <property type="molecule type" value="Genomic_DNA"/>
</dbReference>
<dbReference type="PANTHER" id="PTHR43507:SF1">
    <property type="entry name" value="NADH-UBIQUINONE OXIDOREDUCTASE CHAIN 4"/>
    <property type="match status" value="1"/>
</dbReference>
<dbReference type="InterPro" id="IPR003918">
    <property type="entry name" value="NADH_UbQ_OxRdtase"/>
</dbReference>
<name>A0ABW1SYI1_9ACTN</name>
<accession>A0ABW1SYI1</accession>
<feature type="transmembrane region" description="Helical" evidence="7">
    <location>
        <begin position="138"/>
        <end position="158"/>
    </location>
</feature>
<keyword evidence="4 7" id="KW-1133">Transmembrane helix</keyword>
<feature type="transmembrane region" description="Helical" evidence="7">
    <location>
        <begin position="170"/>
        <end position="191"/>
    </location>
</feature>
<feature type="transmembrane region" description="Helical" evidence="7">
    <location>
        <begin position="73"/>
        <end position="102"/>
    </location>
</feature>
<protein>
    <submittedName>
        <fullName evidence="9">NADH-quinone oxidoreductase subunit M</fullName>
        <ecNumber evidence="9">1.6.5.9</ecNumber>
    </submittedName>
</protein>
<dbReference type="NCBIfam" id="TIGR01972">
    <property type="entry name" value="NDH_I_M"/>
    <property type="match status" value="1"/>
</dbReference>
<dbReference type="Pfam" id="PF00361">
    <property type="entry name" value="Proton_antipo_M"/>
    <property type="match status" value="1"/>
</dbReference>
<dbReference type="RefSeq" id="WP_386764196.1">
    <property type="nucleotide sequence ID" value="NZ_JBHSTI010000008.1"/>
</dbReference>
<dbReference type="Proteomes" id="UP001596138">
    <property type="component" value="Unassembled WGS sequence"/>
</dbReference>
<feature type="transmembrane region" description="Helical" evidence="7">
    <location>
        <begin position="372"/>
        <end position="394"/>
    </location>
</feature>
<feature type="transmembrane region" description="Helical" evidence="7">
    <location>
        <begin position="414"/>
        <end position="436"/>
    </location>
</feature>
<evidence type="ECO:0000256" key="3">
    <source>
        <dbReference type="ARBA" id="ARBA00022692"/>
    </source>
</evidence>
<comment type="similarity">
    <text evidence="2">Belongs to the complex I subunit 4 family.</text>
</comment>
<feature type="domain" description="NADH:quinone oxidoreductase/Mrp antiporter transmembrane" evidence="8">
    <location>
        <begin position="134"/>
        <end position="426"/>
    </location>
</feature>
<feature type="transmembrane region" description="Helical" evidence="7">
    <location>
        <begin position="218"/>
        <end position="240"/>
    </location>
</feature>
<keyword evidence="3 6" id="KW-0812">Transmembrane</keyword>
<dbReference type="InterPro" id="IPR001750">
    <property type="entry name" value="ND/Mrp_TM"/>
</dbReference>
<feature type="transmembrane region" description="Helical" evidence="7">
    <location>
        <begin position="252"/>
        <end position="270"/>
    </location>
</feature>
<feature type="transmembrane region" description="Helical" evidence="7">
    <location>
        <begin position="341"/>
        <end position="360"/>
    </location>
</feature>
<evidence type="ECO:0000313" key="9">
    <source>
        <dbReference type="EMBL" id="MFC6237144.1"/>
    </source>
</evidence>
<sequence>MTFNWLLVLFLAPLVGAAVVMLLPRSNPTLAKQVGIGFSLLTFLITIAAALKFDASMAADFQLGFSYSWIPSFGVNFAMGLDGIALVLVALSTCLVPVVLLAGWDDADGARGSVKGYVALILVLEAAMIGVFAATDVFLFYVFFEAMLVPVYFLIGRYGGPRRNYAAVKFLLYSLFGGLLMLASLIGLYVVSAEQLGTGTFDFTALAGLTIDPDTQKWLFVGFFIAFAIKAPLVPFHTWLPDAAAESTPGTAVLLVGVLDKVGTFGMLRYCLELFPEASTWATPLVIALAVIGIIYGALLAIGQQDIKRLIAYTSVSHFGFIALGIFVMTSRGQSGSALYMVNHGFSTAALFLIGGFLISRRGSRLIDDFGGVQKVAPVLAGTFLVAGLSSLALPGLSSFVSEFLVLQGTFERYPWIGVVATLGIVLAALYILLMYQRTMTGEPPEIVKERVGDLRGREVVAIAPLLVVIVALGFYPKPVLDVINPAVDRVMIAVDATDPAPLVAPVAEGAQP</sequence>